<reference evidence="2" key="1">
    <citation type="journal article" date="2020" name="Nature">
        <title>Giant virus diversity and host interactions through global metagenomics.</title>
        <authorList>
            <person name="Schulz F."/>
            <person name="Roux S."/>
            <person name="Paez-Espino D."/>
            <person name="Jungbluth S."/>
            <person name="Walsh D.A."/>
            <person name="Denef V.J."/>
            <person name="McMahon K.D."/>
            <person name="Konstantinidis K.T."/>
            <person name="Eloe-Fadrosh E.A."/>
            <person name="Kyrpides N.C."/>
            <person name="Woyke T."/>
        </authorList>
    </citation>
    <scope>NUCLEOTIDE SEQUENCE</scope>
    <source>
        <strain evidence="2">GVMAG-M-3300023184-72</strain>
    </source>
</reference>
<protein>
    <submittedName>
        <fullName evidence="2">Uncharacterized protein</fullName>
    </submittedName>
</protein>
<accession>A0A6C0ID68</accession>
<evidence type="ECO:0000256" key="1">
    <source>
        <dbReference type="SAM" id="Coils"/>
    </source>
</evidence>
<dbReference type="AlphaFoldDB" id="A0A6C0ID68"/>
<keyword evidence="1" id="KW-0175">Coiled coil</keyword>
<proteinExistence type="predicted"/>
<dbReference type="EMBL" id="MN740161">
    <property type="protein sequence ID" value="QHT90832.1"/>
    <property type="molecule type" value="Genomic_DNA"/>
</dbReference>
<feature type="coiled-coil region" evidence="1">
    <location>
        <begin position="43"/>
        <end position="77"/>
    </location>
</feature>
<sequence>MTNKTITINPSLFSVGSSSKTKKAHKKRTTITTPLISPNLLKNKLLKRIKEHKQKETSKLENNHKKLNNLINDSNTNNKTTSSFSDEFTDSLNYLQTLAVDKKMKEDKVKYERNKENKIQELERKTVKNYQSLYQDKINNPIINIELPEELEQPLINISTNNLSSSSSSYSKIKQDNVPYGILKGGMKPTYRDWNRTQRNIIVTDPNASLIIPNDINKSINEREYRLKKLREKIKQKQLIQDNNLNNCTFEKKTVISENDDSKEDLITTQNLIRKPSTIFNNDVIFPNKIQNSIKENENNIFLNINTDSNTLSNKTKRITKKTIKKKYTLGKSQIKKTVGILLKDRFTRKKIINAQKELKKKTINDVKSYLRDHNLIKIGSTAPNDIIRKIYESSMLAGEITNNNKDTLLYNISRIEKEE</sequence>
<evidence type="ECO:0000313" key="2">
    <source>
        <dbReference type="EMBL" id="QHT90832.1"/>
    </source>
</evidence>
<name>A0A6C0ID68_9ZZZZ</name>
<organism evidence="2">
    <name type="scientific">viral metagenome</name>
    <dbReference type="NCBI Taxonomy" id="1070528"/>
    <lineage>
        <taxon>unclassified sequences</taxon>
        <taxon>metagenomes</taxon>
        <taxon>organismal metagenomes</taxon>
    </lineage>
</organism>